<proteinExistence type="inferred from homology"/>
<dbReference type="Proteomes" id="UP001224516">
    <property type="component" value="Unassembled WGS sequence"/>
</dbReference>
<evidence type="ECO:0000256" key="2">
    <source>
        <dbReference type="SAM" id="Coils"/>
    </source>
</evidence>
<comment type="similarity">
    <text evidence="1">Belongs to the bacterial reverse transcriptase family.</text>
</comment>
<dbReference type="EMBL" id="JAVFJF020000009">
    <property type="protein sequence ID" value="MEJ8674374.1"/>
    <property type="molecule type" value="Genomic_DNA"/>
</dbReference>
<keyword evidence="2" id="KW-0175">Coiled coil</keyword>
<feature type="coiled-coil region" evidence="2">
    <location>
        <begin position="275"/>
        <end position="302"/>
    </location>
</feature>
<keyword evidence="4" id="KW-0695">RNA-directed DNA polymerase</keyword>
<gene>
    <name evidence="4" type="ORF">QCL97_006520</name>
</gene>
<evidence type="ECO:0000256" key="1">
    <source>
        <dbReference type="ARBA" id="ARBA00034120"/>
    </source>
</evidence>
<dbReference type="InterPro" id="IPR051083">
    <property type="entry name" value="GrpII_Intron_Splice-Mob/Def"/>
</dbReference>
<dbReference type="Pfam" id="PF00078">
    <property type="entry name" value="RVT_1"/>
    <property type="match status" value="1"/>
</dbReference>
<dbReference type="InterPro" id="IPR000477">
    <property type="entry name" value="RT_dom"/>
</dbReference>
<dbReference type="PANTHER" id="PTHR34047:SF8">
    <property type="entry name" value="PROTEIN YKFC"/>
    <property type="match status" value="1"/>
</dbReference>
<keyword evidence="4" id="KW-0548">Nucleotidyltransferase</keyword>
<protein>
    <submittedName>
        <fullName evidence="4">RNA-directed DNA polymerase</fullName>
    </submittedName>
</protein>
<feature type="domain" description="Reverse transcriptase" evidence="3">
    <location>
        <begin position="1"/>
        <end position="323"/>
    </location>
</feature>
<dbReference type="CDD" id="cd01646">
    <property type="entry name" value="RT_Bac_retron_I"/>
    <property type="match status" value="1"/>
</dbReference>
<evidence type="ECO:0000313" key="5">
    <source>
        <dbReference type="Proteomes" id="UP001224516"/>
    </source>
</evidence>
<reference evidence="4 5" key="1">
    <citation type="submission" date="2023-12" db="EMBL/GenBank/DDBJ databases">
        <title>Evaluation and characterization of a potential secondary metabolite violacein from indigenous Chromobacterium amazonense SAM215.</title>
        <authorList>
            <person name="Tarafdar M.R."/>
            <person name="Abedin S.M."/>
            <person name="Atiqua A."/>
            <person name="Saha A."/>
            <person name="Khan S.N."/>
        </authorList>
    </citation>
    <scope>NUCLEOTIDE SEQUENCE [LARGE SCALE GENOMIC DNA]</scope>
    <source>
        <strain evidence="4 5">SAM215</strain>
    </source>
</reference>
<accession>A0ABU8UZT5</accession>
<name>A0ABU8UZT5_9NEIS</name>
<dbReference type="PROSITE" id="PS50878">
    <property type="entry name" value="RT_POL"/>
    <property type="match status" value="1"/>
</dbReference>
<evidence type="ECO:0000259" key="3">
    <source>
        <dbReference type="PROSITE" id="PS50878"/>
    </source>
</evidence>
<dbReference type="GO" id="GO:0003964">
    <property type="term" value="F:RNA-directed DNA polymerase activity"/>
    <property type="evidence" value="ECO:0007669"/>
    <property type="project" value="UniProtKB-KW"/>
</dbReference>
<dbReference type="PANTHER" id="PTHR34047">
    <property type="entry name" value="NUCLEAR INTRON MATURASE 1, MITOCHONDRIAL-RELATED"/>
    <property type="match status" value="1"/>
</dbReference>
<keyword evidence="4" id="KW-0808">Transferase</keyword>
<evidence type="ECO:0000313" key="4">
    <source>
        <dbReference type="EMBL" id="MEJ8674374.1"/>
    </source>
</evidence>
<dbReference type="RefSeq" id="WP_307909489.1">
    <property type="nucleotide sequence ID" value="NZ_JAVFJF020000009.1"/>
</dbReference>
<keyword evidence="5" id="KW-1185">Reference proteome</keyword>
<comment type="caution">
    <text evidence="4">The sequence shown here is derived from an EMBL/GenBank/DDBJ whole genome shotgun (WGS) entry which is preliminary data.</text>
</comment>
<sequence>MKSPIEKHRDATYTLARSLKKAEIHHWLLDHGYFPEKYVLPPCFSVSSRSKKPKLYFKVKSKGKKFAVDRTECVHVHFPKTEFTDRTFGIIHPQVHNDISYHLTRNWLRIVDAMMPADSQVVSYSFPIPIDSKNPGRLGYLRSGRMIYEFIAMTDADIASVAYKYSHMVKADIKNFYPSIYTHSIAWALHGKSNIRKSANLHNYNHLGNRLDRLFQNASDGCTNGIPIGPVVSDIIAEIIASAVDRLLTKSLKIASIDFEAVRFKDDYRILVKSEADAKTVIKSLQAALKEYNLELSDEKTKITTLPDGLFRQWVSKYHAVFIKCQDFSWKQFRELYLAVIDIDRNYPGTGVIDRFLADITDKKGRLKVSVGDYNLEKVVSMLLMLATLRVKAFPKILAILEILLKTSFGISHKEQIVSYLETYLLRLAKEEDRNKYLISWISYFLVSNNLEKSLSAKPKFKDVITRSIFNNRGAIFKDATEFKLFTGCKTIAKKISMFEHLDIFDPPEASSL</sequence>
<organism evidence="4 5">
    <name type="scientific">Chromobacterium amazonense</name>
    <dbReference type="NCBI Taxonomy" id="1382803"/>
    <lineage>
        <taxon>Bacteria</taxon>
        <taxon>Pseudomonadati</taxon>
        <taxon>Pseudomonadota</taxon>
        <taxon>Betaproteobacteria</taxon>
        <taxon>Neisseriales</taxon>
        <taxon>Chromobacteriaceae</taxon>
        <taxon>Chromobacterium</taxon>
    </lineage>
</organism>